<feature type="transmembrane region" description="Helical" evidence="7">
    <location>
        <begin position="286"/>
        <end position="311"/>
    </location>
</feature>
<evidence type="ECO:0000256" key="3">
    <source>
        <dbReference type="ARBA" id="ARBA00022475"/>
    </source>
</evidence>
<evidence type="ECO:0000256" key="4">
    <source>
        <dbReference type="ARBA" id="ARBA00022692"/>
    </source>
</evidence>
<keyword evidence="6 7" id="KW-0472">Membrane</keyword>
<evidence type="ECO:0000256" key="7">
    <source>
        <dbReference type="RuleBase" id="RU363032"/>
    </source>
</evidence>
<protein>
    <submittedName>
        <fullName evidence="9">ABC transporter permease</fullName>
    </submittedName>
</protein>
<gene>
    <name evidence="9" type="ORF">MTR62_09610</name>
</gene>
<dbReference type="Pfam" id="PF00528">
    <property type="entry name" value="BPD_transp_1"/>
    <property type="match status" value="1"/>
</dbReference>
<keyword evidence="2 7" id="KW-0813">Transport</keyword>
<keyword evidence="3" id="KW-1003">Cell membrane</keyword>
<dbReference type="InterPro" id="IPR035906">
    <property type="entry name" value="MetI-like_sf"/>
</dbReference>
<keyword evidence="10" id="KW-1185">Reference proteome</keyword>
<dbReference type="InterPro" id="IPR045621">
    <property type="entry name" value="BPD_transp_1_N"/>
</dbReference>
<dbReference type="PROSITE" id="PS50928">
    <property type="entry name" value="ABC_TM1"/>
    <property type="match status" value="1"/>
</dbReference>
<evidence type="ECO:0000256" key="2">
    <source>
        <dbReference type="ARBA" id="ARBA00022448"/>
    </source>
</evidence>
<feature type="domain" description="ABC transmembrane type-1" evidence="8">
    <location>
        <begin position="100"/>
        <end position="311"/>
    </location>
</feature>
<proteinExistence type="inferred from homology"/>
<evidence type="ECO:0000313" key="10">
    <source>
        <dbReference type="Proteomes" id="UP001162881"/>
    </source>
</evidence>
<keyword evidence="4 7" id="KW-0812">Transmembrane</keyword>
<dbReference type="Pfam" id="PF19300">
    <property type="entry name" value="BPD_transp_1_N"/>
    <property type="match status" value="1"/>
</dbReference>
<evidence type="ECO:0000256" key="5">
    <source>
        <dbReference type="ARBA" id="ARBA00022989"/>
    </source>
</evidence>
<evidence type="ECO:0000256" key="6">
    <source>
        <dbReference type="ARBA" id="ARBA00023136"/>
    </source>
</evidence>
<dbReference type="Gene3D" id="1.10.3720.10">
    <property type="entry name" value="MetI-like"/>
    <property type="match status" value="1"/>
</dbReference>
<dbReference type="RefSeq" id="WP_244019813.1">
    <property type="nucleotide sequence ID" value="NZ_JALHLF010000030.1"/>
</dbReference>
<comment type="similarity">
    <text evidence="7">Belongs to the binding-protein-dependent transport system permease family.</text>
</comment>
<sequence>MPDRWLLALVARRIGGALLTLFLVSLAVFSISLLMGGDAAEAILGQSATPEALAGLRAAMHLDQPAYLRYLEWARDLLGGDMGTSLITGMPVSATVLPRLASSLQLAGLTALVSVPLALALGILAAVRRGSLLDRAISMATIAVVSVPEFLIATIAVLIFAVTLHWLPALSSGRTIETPLDLVRTFAMPVMTLACVVVAQMIRMTRAAVCDALDSSYVEAARLKGVSPARLVLRHALPNAVGPIANAIALSLSVLLGGVIVIEVIFNYPGVARLMVDAVSTRDLPMIQTVAMIFSAAYLLLVTAADIVAILSNPRLRHR</sequence>
<comment type="subcellular location">
    <subcellularLocation>
        <location evidence="1 7">Cell membrane</location>
        <topology evidence="1 7">Multi-pass membrane protein</topology>
    </subcellularLocation>
</comment>
<dbReference type="SUPFAM" id="SSF161098">
    <property type="entry name" value="MetI-like"/>
    <property type="match status" value="1"/>
</dbReference>
<dbReference type="InterPro" id="IPR000515">
    <property type="entry name" value="MetI-like"/>
</dbReference>
<dbReference type="PANTHER" id="PTHR43163">
    <property type="entry name" value="DIPEPTIDE TRANSPORT SYSTEM PERMEASE PROTEIN DPPB-RELATED"/>
    <property type="match status" value="1"/>
</dbReference>
<reference evidence="9" key="1">
    <citation type="submission" date="2022-03" db="EMBL/GenBank/DDBJ databases">
        <title>Identification of a novel bacterium isolated from mangrove sediments.</title>
        <authorList>
            <person name="Pan X."/>
        </authorList>
    </citation>
    <scope>NUCLEOTIDE SEQUENCE</scope>
    <source>
        <strain evidence="9">B1949</strain>
    </source>
</reference>
<dbReference type="EMBL" id="JALHLF010000030">
    <property type="protein sequence ID" value="MCJ2182946.1"/>
    <property type="molecule type" value="Genomic_DNA"/>
</dbReference>
<evidence type="ECO:0000256" key="1">
    <source>
        <dbReference type="ARBA" id="ARBA00004651"/>
    </source>
</evidence>
<evidence type="ECO:0000259" key="8">
    <source>
        <dbReference type="PROSITE" id="PS50928"/>
    </source>
</evidence>
<comment type="caution">
    <text evidence="9">The sequence shown here is derived from an EMBL/GenBank/DDBJ whole genome shotgun (WGS) entry which is preliminary data.</text>
</comment>
<feature type="transmembrane region" description="Helical" evidence="7">
    <location>
        <begin position="182"/>
        <end position="199"/>
    </location>
</feature>
<name>A0ABT0BD06_9SPHN</name>
<dbReference type="Proteomes" id="UP001162881">
    <property type="component" value="Unassembled WGS sequence"/>
</dbReference>
<keyword evidence="5 7" id="KW-1133">Transmembrane helix</keyword>
<dbReference type="CDD" id="cd06261">
    <property type="entry name" value="TM_PBP2"/>
    <property type="match status" value="1"/>
</dbReference>
<organism evidence="9 10">
    <name type="scientific">Novosphingobium organovorum</name>
    <dbReference type="NCBI Taxonomy" id="2930092"/>
    <lineage>
        <taxon>Bacteria</taxon>
        <taxon>Pseudomonadati</taxon>
        <taxon>Pseudomonadota</taxon>
        <taxon>Alphaproteobacteria</taxon>
        <taxon>Sphingomonadales</taxon>
        <taxon>Sphingomonadaceae</taxon>
        <taxon>Novosphingobium</taxon>
    </lineage>
</organism>
<dbReference type="PANTHER" id="PTHR43163:SF3">
    <property type="entry name" value="PEPTIDE ABC TRANSPORTER PERMEASE PROTEIN"/>
    <property type="match status" value="1"/>
</dbReference>
<evidence type="ECO:0000313" key="9">
    <source>
        <dbReference type="EMBL" id="MCJ2182946.1"/>
    </source>
</evidence>
<accession>A0ABT0BD06</accession>
<feature type="transmembrane region" description="Helical" evidence="7">
    <location>
        <begin position="244"/>
        <end position="266"/>
    </location>
</feature>
<feature type="transmembrane region" description="Helical" evidence="7">
    <location>
        <begin position="106"/>
        <end position="127"/>
    </location>
</feature>
<feature type="transmembrane region" description="Helical" evidence="7">
    <location>
        <begin position="139"/>
        <end position="162"/>
    </location>
</feature>